<dbReference type="Gene3D" id="3.40.50.2000">
    <property type="entry name" value="Glycogen Phosphorylase B"/>
    <property type="match status" value="2"/>
</dbReference>
<comment type="caution">
    <text evidence="2">The sequence shown here is derived from an EMBL/GenBank/DDBJ whole genome shotgun (WGS) entry which is preliminary data.</text>
</comment>
<sequence length="388" mass="43518">MLKGKTDLLIINRSFWPIYPVIGEALLQLAEKLARNRKVGVVMQDHVGIKARLIEEQRGQKVDFYPGKAWSSSSSGLVVRLLDAVYFMCWVALILLRNRPRTVYVSTDPPVLVPFVVMLYARLFRARYIYHLQDIHPEAANTIVRVNPLVYRLLFWMDSMTMRKADVLITITDEMAHEIKLRSKTSSPVHVISNPAVSFDEVEAPDRKISGFSFCGNAGRLQRIPLLLSAIRKYLDEGGRLQFAFAGGGVFAQDIAEVASVSEQVEYLGQVSAGEAAQLNCSYEWALLPIEDEVTRYAFPSKTSSYVFSGAAIAAVCGSDTSVAEWVSEYHLGIVVPPGIDELVDFFWQVERSEVASSTYCEDRSELMASLRFDHFIDQLLAIVPLDH</sequence>
<dbReference type="EMBL" id="VMRX01000050">
    <property type="protein sequence ID" value="TVT30976.1"/>
    <property type="molecule type" value="Genomic_DNA"/>
</dbReference>
<dbReference type="SUPFAM" id="SSF53756">
    <property type="entry name" value="UDP-Glycosyltransferase/glycogen phosphorylase"/>
    <property type="match status" value="1"/>
</dbReference>
<dbReference type="Proteomes" id="UP000319142">
    <property type="component" value="Unassembled WGS sequence"/>
</dbReference>
<name>A0A558B388_9GAMM</name>
<reference evidence="2 3" key="1">
    <citation type="submission" date="2019-07" db="EMBL/GenBank/DDBJ databases">
        <title>The pathways for chlorine oxyanion respiration interact through the shared metabolite chlorate.</title>
        <authorList>
            <person name="Barnum T.P."/>
            <person name="Cheng Y."/>
            <person name="Hill K.A."/>
            <person name="Lucas L.N."/>
            <person name="Carlson H.K."/>
            <person name="Coates J.D."/>
        </authorList>
    </citation>
    <scope>NUCLEOTIDE SEQUENCE [LARGE SCALE GENOMIC DNA]</scope>
    <source>
        <strain evidence="2">UCB</strain>
    </source>
</reference>
<dbReference type="Pfam" id="PF13579">
    <property type="entry name" value="Glyco_trans_4_4"/>
    <property type="match status" value="1"/>
</dbReference>
<dbReference type="InterPro" id="IPR028098">
    <property type="entry name" value="Glyco_trans_4-like_N"/>
</dbReference>
<feature type="domain" description="Glycosyltransferase subfamily 4-like N-terminal" evidence="1">
    <location>
        <begin position="26"/>
        <end position="194"/>
    </location>
</feature>
<dbReference type="GO" id="GO:0016757">
    <property type="term" value="F:glycosyltransferase activity"/>
    <property type="evidence" value="ECO:0007669"/>
    <property type="project" value="UniProtKB-ARBA"/>
</dbReference>
<dbReference type="AlphaFoldDB" id="A0A558B388"/>
<evidence type="ECO:0000259" key="1">
    <source>
        <dbReference type="Pfam" id="PF13579"/>
    </source>
</evidence>
<evidence type="ECO:0000313" key="2">
    <source>
        <dbReference type="EMBL" id="TVT30976.1"/>
    </source>
</evidence>
<evidence type="ECO:0000313" key="3">
    <source>
        <dbReference type="Proteomes" id="UP000319142"/>
    </source>
</evidence>
<organism evidence="2 3">
    <name type="scientific">Marinobacter vinifirmus</name>
    <dbReference type="NCBI Taxonomy" id="355591"/>
    <lineage>
        <taxon>Bacteria</taxon>
        <taxon>Pseudomonadati</taxon>
        <taxon>Pseudomonadota</taxon>
        <taxon>Gammaproteobacteria</taxon>
        <taxon>Pseudomonadales</taxon>
        <taxon>Marinobacteraceae</taxon>
        <taxon>Marinobacter</taxon>
    </lineage>
</organism>
<gene>
    <name evidence="2" type="ORF">FHK81_15890</name>
</gene>
<accession>A0A558B388</accession>
<protein>
    <submittedName>
        <fullName evidence="2">Glycosyltransferase family 4 protein</fullName>
    </submittedName>
</protein>
<keyword evidence="2" id="KW-0808">Transferase</keyword>
<proteinExistence type="predicted"/>